<dbReference type="EMBL" id="JAMKFE010000006">
    <property type="protein sequence ID" value="MCM5680167.1"/>
    <property type="molecule type" value="Genomic_DNA"/>
</dbReference>
<dbReference type="PROSITE" id="PS51819">
    <property type="entry name" value="VOC"/>
    <property type="match status" value="1"/>
</dbReference>
<evidence type="ECO:0000313" key="3">
    <source>
        <dbReference type="Proteomes" id="UP001165541"/>
    </source>
</evidence>
<dbReference type="PANTHER" id="PTHR36437">
    <property type="entry name" value="GLYOXALASE/BLEOMYCIN RESISTANCE PROTEIN/DIOXYGENASE"/>
    <property type="match status" value="1"/>
</dbReference>
<feature type="domain" description="VOC" evidence="1">
    <location>
        <begin position="1"/>
        <end position="126"/>
    </location>
</feature>
<dbReference type="Gene3D" id="3.10.180.10">
    <property type="entry name" value="2,3-Dihydroxybiphenyl 1,2-Dioxygenase, domain 1"/>
    <property type="match status" value="1"/>
</dbReference>
<dbReference type="InterPro" id="IPR037523">
    <property type="entry name" value="VOC_core"/>
</dbReference>
<accession>A0ABT0YN70</accession>
<dbReference type="Pfam" id="PF00903">
    <property type="entry name" value="Glyoxalase"/>
    <property type="match status" value="1"/>
</dbReference>
<name>A0ABT0YN70_9BURK</name>
<evidence type="ECO:0000313" key="2">
    <source>
        <dbReference type="EMBL" id="MCM5680167.1"/>
    </source>
</evidence>
<reference evidence="2" key="1">
    <citation type="submission" date="2022-05" db="EMBL/GenBank/DDBJ databases">
        <title>Schlegelella sp. nov., isolated from mangrove soil.</title>
        <authorList>
            <person name="Liu Y."/>
            <person name="Ge X."/>
            <person name="Liu W."/>
        </authorList>
    </citation>
    <scope>NUCLEOTIDE SEQUENCE</scope>
    <source>
        <strain evidence="2">S2-27</strain>
    </source>
</reference>
<organism evidence="2 3">
    <name type="scientific">Caldimonas mangrovi</name>
    <dbReference type="NCBI Taxonomy" id="2944811"/>
    <lineage>
        <taxon>Bacteria</taxon>
        <taxon>Pseudomonadati</taxon>
        <taxon>Pseudomonadota</taxon>
        <taxon>Betaproteobacteria</taxon>
        <taxon>Burkholderiales</taxon>
        <taxon>Sphaerotilaceae</taxon>
        <taxon>Caldimonas</taxon>
    </lineage>
</organism>
<sequence length="127" mass="14036">MKVTLSSIHVDDQNKALRFYTEVLGFLPSQDIPAGEYRWITVKSPEGVGAELSLEPNANPVALAYQQGLFELGVPVNSFEVGDLQAEYRRLKERGVVFTREPAQTGPVWTAVFSDTCGNLIQIHQAT</sequence>
<proteinExistence type="predicted"/>
<dbReference type="SUPFAM" id="SSF54593">
    <property type="entry name" value="Glyoxalase/Bleomycin resistance protein/Dihydroxybiphenyl dioxygenase"/>
    <property type="match status" value="1"/>
</dbReference>
<dbReference type="RefSeq" id="WP_251778553.1">
    <property type="nucleotide sequence ID" value="NZ_JAMKFE010000006.1"/>
</dbReference>
<dbReference type="InterPro" id="IPR004360">
    <property type="entry name" value="Glyas_Fos-R_dOase_dom"/>
</dbReference>
<dbReference type="CDD" id="cd07263">
    <property type="entry name" value="VOC_like"/>
    <property type="match status" value="1"/>
</dbReference>
<comment type="caution">
    <text evidence="2">The sequence shown here is derived from an EMBL/GenBank/DDBJ whole genome shotgun (WGS) entry which is preliminary data.</text>
</comment>
<keyword evidence="3" id="KW-1185">Reference proteome</keyword>
<dbReference type="PANTHER" id="PTHR36437:SF2">
    <property type="entry name" value="GLYOXALASE_BLEOMYCIN RESISTANCE PROTEIN_DIOXYGENASE"/>
    <property type="match status" value="1"/>
</dbReference>
<protein>
    <submittedName>
        <fullName evidence="2">VOC family protein</fullName>
    </submittedName>
</protein>
<gene>
    <name evidence="2" type="ORF">M8A51_11545</name>
</gene>
<dbReference type="InterPro" id="IPR029068">
    <property type="entry name" value="Glyas_Bleomycin-R_OHBP_Dase"/>
</dbReference>
<dbReference type="Proteomes" id="UP001165541">
    <property type="component" value="Unassembled WGS sequence"/>
</dbReference>
<evidence type="ECO:0000259" key="1">
    <source>
        <dbReference type="PROSITE" id="PS51819"/>
    </source>
</evidence>